<gene>
    <name evidence="6" type="primary">Tmem17b</name>
    <name evidence="6" type="ORF">T07_5785</name>
</gene>
<dbReference type="AlphaFoldDB" id="A0A0V0RW14"/>
<dbReference type="PANTHER" id="PTHR13531">
    <property type="entry name" value="GEO07735P1-RELATED-RELATED"/>
    <property type="match status" value="1"/>
</dbReference>
<name>A0A0V0RW14_9BILA</name>
<dbReference type="STRING" id="6336.A0A0V0RW14"/>
<protein>
    <submittedName>
        <fullName evidence="6">Transmembrane protein 17B</fullName>
    </submittedName>
</protein>
<evidence type="ECO:0000256" key="4">
    <source>
        <dbReference type="ARBA" id="ARBA00023136"/>
    </source>
</evidence>
<feature type="transmembrane region" description="Helical" evidence="5">
    <location>
        <begin position="21"/>
        <end position="38"/>
    </location>
</feature>
<dbReference type="Pfam" id="PF09799">
    <property type="entry name" value="Transmemb_17"/>
    <property type="match status" value="1"/>
</dbReference>
<reference evidence="6 7" key="1">
    <citation type="submission" date="2015-01" db="EMBL/GenBank/DDBJ databases">
        <title>Evolution of Trichinella species and genotypes.</title>
        <authorList>
            <person name="Korhonen P.K."/>
            <person name="Edoardo P."/>
            <person name="Giuseppe L.R."/>
            <person name="Gasser R.B."/>
        </authorList>
    </citation>
    <scope>NUCLEOTIDE SEQUENCE [LARGE SCALE GENOMIC DNA]</scope>
    <source>
        <strain evidence="6">ISS37</strain>
    </source>
</reference>
<comment type="subcellular location">
    <subcellularLocation>
        <location evidence="1">Membrane</location>
        <topology evidence="1">Multi-pass membrane protein</topology>
    </subcellularLocation>
</comment>
<keyword evidence="3 5" id="KW-1133">Transmembrane helix</keyword>
<evidence type="ECO:0000256" key="1">
    <source>
        <dbReference type="ARBA" id="ARBA00004141"/>
    </source>
</evidence>
<evidence type="ECO:0000256" key="2">
    <source>
        <dbReference type="ARBA" id="ARBA00022692"/>
    </source>
</evidence>
<feature type="transmembrane region" description="Helical" evidence="5">
    <location>
        <begin position="58"/>
        <end position="80"/>
    </location>
</feature>
<keyword evidence="7" id="KW-1185">Reference proteome</keyword>
<dbReference type="InterPro" id="IPR019184">
    <property type="entry name" value="Uncharacterised_TM-17"/>
</dbReference>
<proteinExistence type="predicted"/>
<dbReference type="Proteomes" id="UP000054630">
    <property type="component" value="Unassembled WGS sequence"/>
</dbReference>
<keyword evidence="4 5" id="KW-0472">Membrane</keyword>
<dbReference type="PANTHER" id="PTHR13531:SF6">
    <property type="entry name" value="TMEM (HUMAN TRANSMEMBRANE PROTEIN) HOMOLOG"/>
    <property type="match status" value="1"/>
</dbReference>
<feature type="transmembrane region" description="Helical" evidence="5">
    <location>
        <begin position="92"/>
        <end position="111"/>
    </location>
</feature>
<sequence length="170" mass="19550">MSAPLKREIISSLPLQMTVYFNAYFAPCWVTAHLYTLFQKRLHLQYSTLDGTQKSILVIAHIVMIVVEIVRLYLGFVGNLSENGSDSVPKLAGFWITTLMLQFPMMIYQSISSDLNALPLERAVDGLQTIFLIFELIIGFFAVKRIAKFQYSKFRQQMAIKNFEKNNKIE</sequence>
<evidence type="ECO:0000256" key="5">
    <source>
        <dbReference type="SAM" id="Phobius"/>
    </source>
</evidence>
<dbReference type="OrthoDB" id="311720at2759"/>
<accession>A0A0V0RW14</accession>
<evidence type="ECO:0000313" key="6">
    <source>
        <dbReference type="EMBL" id="KRX18656.1"/>
    </source>
</evidence>
<dbReference type="EMBL" id="JYDL01000069">
    <property type="protein sequence ID" value="KRX18656.1"/>
    <property type="molecule type" value="Genomic_DNA"/>
</dbReference>
<dbReference type="GO" id="GO:1905515">
    <property type="term" value="P:non-motile cilium assembly"/>
    <property type="evidence" value="ECO:0007669"/>
    <property type="project" value="TreeGrafter"/>
</dbReference>
<dbReference type="GO" id="GO:0016020">
    <property type="term" value="C:membrane"/>
    <property type="evidence" value="ECO:0007669"/>
    <property type="project" value="UniProtKB-SubCell"/>
</dbReference>
<evidence type="ECO:0000313" key="7">
    <source>
        <dbReference type="Proteomes" id="UP000054630"/>
    </source>
</evidence>
<keyword evidence="2 5" id="KW-0812">Transmembrane</keyword>
<comment type="caution">
    <text evidence="6">The sequence shown here is derived from an EMBL/GenBank/DDBJ whole genome shotgun (WGS) entry which is preliminary data.</text>
</comment>
<evidence type="ECO:0000256" key="3">
    <source>
        <dbReference type="ARBA" id="ARBA00022989"/>
    </source>
</evidence>
<organism evidence="6 7">
    <name type="scientific">Trichinella nelsoni</name>
    <dbReference type="NCBI Taxonomy" id="6336"/>
    <lineage>
        <taxon>Eukaryota</taxon>
        <taxon>Metazoa</taxon>
        <taxon>Ecdysozoa</taxon>
        <taxon>Nematoda</taxon>
        <taxon>Enoplea</taxon>
        <taxon>Dorylaimia</taxon>
        <taxon>Trichinellida</taxon>
        <taxon>Trichinellidae</taxon>
        <taxon>Trichinella</taxon>
    </lineage>
</organism>
<dbReference type="GO" id="GO:0035869">
    <property type="term" value="C:ciliary transition zone"/>
    <property type="evidence" value="ECO:0007669"/>
    <property type="project" value="TreeGrafter"/>
</dbReference>
<feature type="transmembrane region" description="Helical" evidence="5">
    <location>
        <begin position="123"/>
        <end position="143"/>
    </location>
</feature>